<feature type="region of interest" description="Disordered" evidence="1">
    <location>
        <begin position="1"/>
        <end position="35"/>
    </location>
</feature>
<feature type="compositionally biased region" description="Basic and acidic residues" evidence="1">
    <location>
        <begin position="9"/>
        <end position="35"/>
    </location>
</feature>
<sequence>MTKKSHRSSKFDLQRGKREEEQGGKGRMKFDESEEREREWLEKRLEQKVAQALHRVKENRVRWREKRGTRRRGGEGGGKRRRATTHLTQARYAALTSHRYRS</sequence>
<evidence type="ECO:0000313" key="2">
    <source>
        <dbReference type="EMBL" id="KAK1134932.1"/>
    </source>
</evidence>
<proteinExistence type="predicted"/>
<protein>
    <submittedName>
        <fullName evidence="2">Uncharacterized protein</fullName>
    </submittedName>
</protein>
<gene>
    <name evidence="2" type="ORF">K0M31_007698</name>
</gene>
<feature type="region of interest" description="Disordered" evidence="1">
    <location>
        <begin position="61"/>
        <end position="102"/>
    </location>
</feature>
<feature type="non-terminal residue" evidence="2">
    <location>
        <position position="102"/>
    </location>
</feature>
<reference evidence="2" key="1">
    <citation type="submission" date="2021-10" db="EMBL/GenBank/DDBJ databases">
        <title>Melipona bicolor Genome sequencing and assembly.</title>
        <authorList>
            <person name="Araujo N.S."/>
            <person name="Arias M.C."/>
        </authorList>
    </citation>
    <scope>NUCLEOTIDE SEQUENCE</scope>
    <source>
        <strain evidence="2">USP_2M_L1-L4_2017</strain>
        <tissue evidence="2">Whole body</tissue>
    </source>
</reference>
<dbReference type="AlphaFoldDB" id="A0AA40GBW1"/>
<keyword evidence="3" id="KW-1185">Reference proteome</keyword>
<dbReference type="Proteomes" id="UP001177670">
    <property type="component" value="Unassembled WGS sequence"/>
</dbReference>
<accession>A0AA40GBW1</accession>
<name>A0AA40GBW1_9HYME</name>
<dbReference type="EMBL" id="JAHYIQ010000002">
    <property type="protein sequence ID" value="KAK1134932.1"/>
    <property type="molecule type" value="Genomic_DNA"/>
</dbReference>
<evidence type="ECO:0000256" key="1">
    <source>
        <dbReference type="SAM" id="MobiDB-lite"/>
    </source>
</evidence>
<comment type="caution">
    <text evidence="2">The sequence shown here is derived from an EMBL/GenBank/DDBJ whole genome shotgun (WGS) entry which is preliminary data.</text>
</comment>
<evidence type="ECO:0000313" key="3">
    <source>
        <dbReference type="Proteomes" id="UP001177670"/>
    </source>
</evidence>
<organism evidence="2 3">
    <name type="scientific">Melipona bicolor</name>
    <dbReference type="NCBI Taxonomy" id="60889"/>
    <lineage>
        <taxon>Eukaryota</taxon>
        <taxon>Metazoa</taxon>
        <taxon>Ecdysozoa</taxon>
        <taxon>Arthropoda</taxon>
        <taxon>Hexapoda</taxon>
        <taxon>Insecta</taxon>
        <taxon>Pterygota</taxon>
        <taxon>Neoptera</taxon>
        <taxon>Endopterygota</taxon>
        <taxon>Hymenoptera</taxon>
        <taxon>Apocrita</taxon>
        <taxon>Aculeata</taxon>
        <taxon>Apoidea</taxon>
        <taxon>Anthophila</taxon>
        <taxon>Apidae</taxon>
        <taxon>Melipona</taxon>
    </lineage>
</organism>